<dbReference type="InterPro" id="IPR013162">
    <property type="entry name" value="CD80_C2-set"/>
</dbReference>
<feature type="transmembrane region" description="Helical" evidence="6">
    <location>
        <begin position="1008"/>
        <end position="1031"/>
    </location>
</feature>
<keyword evidence="4" id="KW-0325">Glycoprotein</keyword>
<dbReference type="SUPFAM" id="SSF48726">
    <property type="entry name" value="Immunoglobulin"/>
    <property type="match status" value="7"/>
</dbReference>
<evidence type="ECO:0000256" key="1">
    <source>
        <dbReference type="ARBA" id="ARBA00004479"/>
    </source>
</evidence>
<dbReference type="InterPro" id="IPR013151">
    <property type="entry name" value="Immunoglobulin_dom"/>
</dbReference>
<evidence type="ECO:0000256" key="5">
    <source>
        <dbReference type="ARBA" id="ARBA00023319"/>
    </source>
</evidence>
<dbReference type="SMART" id="SM00408">
    <property type="entry name" value="IGc2"/>
    <property type="match status" value="2"/>
</dbReference>
<dbReference type="InterPro" id="IPR003598">
    <property type="entry name" value="Ig_sub2"/>
</dbReference>
<dbReference type="InterPro" id="IPR003599">
    <property type="entry name" value="Ig_sub"/>
</dbReference>
<dbReference type="AlphaFoldDB" id="A0A8B8A3P6"/>
<organism evidence="9 10">
    <name type="scientific">Acanthaster planci</name>
    <name type="common">Crown-of-thorns starfish</name>
    <dbReference type="NCBI Taxonomy" id="133434"/>
    <lineage>
        <taxon>Eukaryota</taxon>
        <taxon>Metazoa</taxon>
        <taxon>Echinodermata</taxon>
        <taxon>Eleutherozoa</taxon>
        <taxon>Asterozoa</taxon>
        <taxon>Asteroidea</taxon>
        <taxon>Valvatacea</taxon>
        <taxon>Valvatida</taxon>
        <taxon>Acanthasteridae</taxon>
        <taxon>Acanthaster</taxon>
    </lineage>
</organism>
<evidence type="ECO:0000256" key="4">
    <source>
        <dbReference type="ARBA" id="ARBA00023180"/>
    </source>
</evidence>
<dbReference type="Pfam" id="PF00041">
    <property type="entry name" value="fn3"/>
    <property type="match status" value="1"/>
</dbReference>
<dbReference type="SMART" id="SM00409">
    <property type="entry name" value="IG"/>
    <property type="match status" value="4"/>
</dbReference>
<dbReference type="GO" id="GO:0098609">
    <property type="term" value="P:cell-cell adhesion"/>
    <property type="evidence" value="ECO:0007669"/>
    <property type="project" value="TreeGrafter"/>
</dbReference>
<feature type="domain" description="Ig-like" evidence="7">
    <location>
        <begin position="587"/>
        <end position="678"/>
    </location>
</feature>
<dbReference type="InterPro" id="IPR051275">
    <property type="entry name" value="Cell_adhesion_signaling"/>
</dbReference>
<keyword evidence="9" id="KW-1185">Reference proteome</keyword>
<feature type="domain" description="Ig-like" evidence="7">
    <location>
        <begin position="495"/>
        <end position="572"/>
    </location>
</feature>
<dbReference type="CDD" id="cd00096">
    <property type="entry name" value="Ig"/>
    <property type="match status" value="2"/>
</dbReference>
<dbReference type="PANTHER" id="PTHR11640:SF31">
    <property type="entry name" value="IRREGULAR CHIASM C-ROUGHEST PROTEIN-RELATED"/>
    <property type="match status" value="1"/>
</dbReference>
<evidence type="ECO:0000259" key="8">
    <source>
        <dbReference type="PROSITE" id="PS50853"/>
    </source>
</evidence>
<feature type="domain" description="Fibronectin type-III" evidence="8">
    <location>
        <begin position="801"/>
        <end position="895"/>
    </location>
</feature>
<dbReference type="InterPro" id="IPR036116">
    <property type="entry name" value="FN3_sf"/>
</dbReference>
<feature type="domain" description="Ig-like" evidence="7">
    <location>
        <begin position="33"/>
        <end position="150"/>
    </location>
</feature>
<name>A0A8B8A3P6_ACAPL</name>
<dbReference type="SUPFAM" id="SSF49265">
    <property type="entry name" value="Fibronectin type III"/>
    <property type="match status" value="1"/>
</dbReference>
<dbReference type="RefSeq" id="XP_022111555.1">
    <property type="nucleotide sequence ID" value="XM_022255863.1"/>
</dbReference>
<dbReference type="InterPro" id="IPR036179">
    <property type="entry name" value="Ig-like_dom_sf"/>
</dbReference>
<dbReference type="Proteomes" id="UP000694845">
    <property type="component" value="Unplaced"/>
</dbReference>
<evidence type="ECO:0000256" key="3">
    <source>
        <dbReference type="ARBA" id="ARBA00023157"/>
    </source>
</evidence>
<dbReference type="InterPro" id="IPR003961">
    <property type="entry name" value="FN3_dom"/>
</dbReference>
<dbReference type="InterPro" id="IPR013783">
    <property type="entry name" value="Ig-like_fold"/>
</dbReference>
<dbReference type="SMART" id="SM00060">
    <property type="entry name" value="FN3"/>
    <property type="match status" value="1"/>
</dbReference>
<evidence type="ECO:0000256" key="6">
    <source>
        <dbReference type="SAM" id="Phobius"/>
    </source>
</evidence>
<feature type="domain" description="Ig-like" evidence="7">
    <location>
        <begin position="370"/>
        <end position="476"/>
    </location>
</feature>
<evidence type="ECO:0000256" key="2">
    <source>
        <dbReference type="ARBA" id="ARBA00023136"/>
    </source>
</evidence>
<dbReference type="PANTHER" id="PTHR11640">
    <property type="entry name" value="NEPHRIN"/>
    <property type="match status" value="1"/>
</dbReference>
<evidence type="ECO:0000259" key="7">
    <source>
        <dbReference type="PROSITE" id="PS50835"/>
    </source>
</evidence>
<keyword evidence="2 6" id="KW-0472">Membrane</keyword>
<proteinExistence type="predicted"/>
<dbReference type="Pfam" id="PF00047">
    <property type="entry name" value="ig"/>
    <property type="match status" value="1"/>
</dbReference>
<dbReference type="GO" id="GO:0050839">
    <property type="term" value="F:cell adhesion molecule binding"/>
    <property type="evidence" value="ECO:0007669"/>
    <property type="project" value="TreeGrafter"/>
</dbReference>
<gene>
    <name evidence="10" type="primary">LOC110990762</name>
</gene>
<dbReference type="PROSITE" id="PS50835">
    <property type="entry name" value="IG_LIKE"/>
    <property type="match status" value="6"/>
</dbReference>
<dbReference type="KEGG" id="aplc:110990762"/>
<dbReference type="GO" id="GO:0005911">
    <property type="term" value="C:cell-cell junction"/>
    <property type="evidence" value="ECO:0007669"/>
    <property type="project" value="TreeGrafter"/>
</dbReference>
<dbReference type="GeneID" id="110990762"/>
<sequence>MRSLVISMVHHMKTQVPVYIYSLMSVLMYISGQQLTVTADSSVAVISGGSANLTCTYEVQGTSLVSLEWRKGATFASGTRVVRFLRPNFDAVYGPVYGPPVYTAYRDGTNSSGILTLQISPVVYKPNETEIYWCRVVVTGGVIVKESSTSLIIIVVPTTITLFDTSAHYPNTGGKAVLVEGKDRLFTCHVPYIKPAASFTWTVGGGTSSITPRSPEVVNGTDGLFNSTSVATLSPRWNPHEQVLMCQASNLDNHLGLSVNVTLDVKVPPKNSTMSLSKPSGAFSPGGTASVDQDACHVFTCQAQSRPAATIQWDLGSNSYQQSTISPATGGPGDGLVYTTSMWTFTPGRDNHRQQVKCEANTTESQPPYPSVMVTLDVNGPPNTPVITGSQQAVENTPTSLICRADMGYPETWNLTWSYGDLSVTGLTTNSAHNNRFNFSTTLAISSRIFNGKVINCTAERGSWKSGVGQTSGAVSVKFCARNISVSCPADVTAGNEVSLTCLTSESSNPATTLTWYNNSESVTSPIDQEESPGAFGGKTSESTYRINVLTKYHNQNQFRCCANNSAELSCAEDLCHACTLNVKYAPEFTSLTQSPNNPVTEGSNVILTCTVDANPMPGDITWEKQGSNRAYNSEYNAGTSTLTLSSITRERSGYYTCKANNEIPTGNPAHMVNDVVSSPLTVIVHYEVNITNKGMTEQGGKDGGSASLTCIAKGNPRPTMQWYGLNNTVITSETDTAKFMVVNVTTGGDGVYGFQVTSTLTINNIDSDIDFGTYTCISTNGIGEEDMLKVNLTGTRRPDKPIRVMITGQTAESLTVTWTAGYDGGEEQSFRVSYLKVSDSTETGVGESVTGGKTTYTVTGLEDNTEYEIRVYARNAIGENTDYAKVVGHTLPKPPGSDAGIRITVEYNTDDGTVKVTGLKIENSCIQLEVKYEGNDTWQECGKCIDSDQTVTLSEWCAVSQTRRRRAVGDIEDVRAKLCIGGLCSKAAPAEQVKNPPPVTSPDNRGIIVGAVVGGVVLLAIIIALATYLVRMSPADQKSRRKKTTGTRTL</sequence>
<dbReference type="Pfam" id="PF08205">
    <property type="entry name" value="C2-set_2"/>
    <property type="match status" value="3"/>
</dbReference>
<dbReference type="OrthoDB" id="8825892at2759"/>
<feature type="domain" description="Ig-like" evidence="7">
    <location>
        <begin position="680"/>
        <end position="794"/>
    </location>
</feature>
<dbReference type="PROSITE" id="PS50853">
    <property type="entry name" value="FN3"/>
    <property type="match status" value="1"/>
</dbReference>
<evidence type="ECO:0000313" key="10">
    <source>
        <dbReference type="RefSeq" id="XP_022111555.1"/>
    </source>
</evidence>
<comment type="subcellular location">
    <subcellularLocation>
        <location evidence="1">Membrane</location>
        <topology evidence="1">Single-pass type I membrane protein</topology>
    </subcellularLocation>
</comment>
<keyword evidence="6" id="KW-0812">Transmembrane</keyword>
<feature type="domain" description="Ig-like" evidence="7">
    <location>
        <begin position="157"/>
        <end position="264"/>
    </location>
</feature>
<reference evidence="10" key="1">
    <citation type="submission" date="2025-08" db="UniProtKB">
        <authorList>
            <consortium name="RefSeq"/>
        </authorList>
    </citation>
    <scope>IDENTIFICATION</scope>
</reference>
<keyword evidence="5" id="KW-0393">Immunoglobulin domain</keyword>
<dbReference type="Pfam" id="PF13927">
    <property type="entry name" value="Ig_3"/>
    <property type="match status" value="2"/>
</dbReference>
<dbReference type="CDD" id="cd00063">
    <property type="entry name" value="FN3"/>
    <property type="match status" value="1"/>
</dbReference>
<dbReference type="GO" id="GO:0005886">
    <property type="term" value="C:plasma membrane"/>
    <property type="evidence" value="ECO:0007669"/>
    <property type="project" value="TreeGrafter"/>
</dbReference>
<protein>
    <submittedName>
        <fullName evidence="10">Synaptogenesis protein syg-2-like isoform X1</fullName>
    </submittedName>
</protein>
<keyword evidence="3" id="KW-1015">Disulfide bond</keyword>
<dbReference type="InterPro" id="IPR007110">
    <property type="entry name" value="Ig-like_dom"/>
</dbReference>
<dbReference type="Gene3D" id="2.60.40.10">
    <property type="entry name" value="Immunoglobulins"/>
    <property type="match status" value="8"/>
</dbReference>
<evidence type="ECO:0000313" key="9">
    <source>
        <dbReference type="Proteomes" id="UP000694845"/>
    </source>
</evidence>
<accession>A0A8B8A3P6</accession>
<keyword evidence="6" id="KW-1133">Transmembrane helix</keyword>